<feature type="region of interest" description="Disordered" evidence="1">
    <location>
        <begin position="137"/>
        <end position="163"/>
    </location>
</feature>
<evidence type="ECO:0000313" key="3">
    <source>
        <dbReference type="EMBL" id="CAB4958413.1"/>
    </source>
</evidence>
<protein>
    <submittedName>
        <fullName evidence="3">Unannotated protein</fullName>
    </submittedName>
</protein>
<keyword evidence="2" id="KW-0472">Membrane</keyword>
<keyword evidence="2" id="KW-1133">Transmembrane helix</keyword>
<organism evidence="3">
    <name type="scientific">freshwater metagenome</name>
    <dbReference type="NCBI Taxonomy" id="449393"/>
    <lineage>
        <taxon>unclassified sequences</taxon>
        <taxon>metagenomes</taxon>
        <taxon>ecological metagenomes</taxon>
    </lineage>
</organism>
<sequence>MTRPHGAARARSAALVLAGLAISILGVGMFSTSASADTAKVWLTRASGAAVAENTQVRVGESLTVHVSGFNADATVLYQFGDGALAVQTTTDATGSGSAAVALPALKSDAYVLTASSDLASASFVVTLFNPLNPKVTPATSVGSTTSPTPVATSSSAAHPKRGLADTGGSTLALTVGGVAALLMGVVLMRAGIPVLMGRHEFGALAGRHQRR</sequence>
<gene>
    <name evidence="3" type="ORF">UFOPK3752_02119</name>
    <name evidence="4" type="ORF">UFOPK4150_00358</name>
</gene>
<evidence type="ECO:0000256" key="1">
    <source>
        <dbReference type="SAM" id="MobiDB-lite"/>
    </source>
</evidence>
<feature type="transmembrane region" description="Helical" evidence="2">
    <location>
        <begin position="172"/>
        <end position="193"/>
    </location>
</feature>
<feature type="compositionally biased region" description="Low complexity" evidence="1">
    <location>
        <begin position="137"/>
        <end position="158"/>
    </location>
</feature>
<evidence type="ECO:0000313" key="4">
    <source>
        <dbReference type="EMBL" id="CAB5022941.1"/>
    </source>
</evidence>
<dbReference type="EMBL" id="CAFBPU010000005">
    <property type="protein sequence ID" value="CAB5022941.1"/>
    <property type="molecule type" value="Genomic_DNA"/>
</dbReference>
<dbReference type="EMBL" id="CAFBND010000131">
    <property type="protein sequence ID" value="CAB4958413.1"/>
    <property type="molecule type" value="Genomic_DNA"/>
</dbReference>
<proteinExistence type="predicted"/>
<evidence type="ECO:0000256" key="2">
    <source>
        <dbReference type="SAM" id="Phobius"/>
    </source>
</evidence>
<accession>A0A6J7KU15</accession>
<keyword evidence="2" id="KW-0812">Transmembrane</keyword>
<dbReference type="AlphaFoldDB" id="A0A6J7KU15"/>
<reference evidence="3" key="1">
    <citation type="submission" date="2020-05" db="EMBL/GenBank/DDBJ databases">
        <authorList>
            <person name="Chiriac C."/>
            <person name="Salcher M."/>
            <person name="Ghai R."/>
            <person name="Kavagutti S V."/>
        </authorList>
    </citation>
    <scope>NUCLEOTIDE SEQUENCE</scope>
</reference>
<name>A0A6J7KU15_9ZZZZ</name>